<reference evidence="2 3" key="1">
    <citation type="submission" date="2016-02" db="EMBL/GenBank/DDBJ databases">
        <authorList>
            <person name="Wen L."/>
            <person name="He K."/>
            <person name="Yang H."/>
        </authorList>
    </citation>
    <scope>NUCLEOTIDE SEQUENCE [LARGE SCALE GENOMIC DNA]</scope>
    <source>
        <strain evidence="2">ShG14-8</strain>
    </source>
</reference>
<dbReference type="InterPro" id="IPR026433">
    <property type="entry name" value="MarR_EPS"/>
</dbReference>
<dbReference type="InterPro" id="IPR036390">
    <property type="entry name" value="WH_DNA-bd_sf"/>
</dbReference>
<protein>
    <submittedName>
        <fullName evidence="2">Transcriptional regulator, MarR family</fullName>
    </submittedName>
</protein>
<gene>
    <name evidence="2" type="ORF">AWT59_1806</name>
</gene>
<name>A0A139BSW5_9PROT</name>
<comment type="caution">
    <text evidence="2">The sequence shown here is derived from an EMBL/GenBank/DDBJ whole genome shotgun (WGS) entry which is preliminary data.</text>
</comment>
<dbReference type="InterPro" id="IPR011991">
    <property type="entry name" value="ArsR-like_HTH"/>
</dbReference>
<evidence type="ECO:0000313" key="2">
    <source>
        <dbReference type="EMBL" id="KXS32066.1"/>
    </source>
</evidence>
<dbReference type="AlphaFoldDB" id="A0A139BSW5"/>
<proteinExistence type="predicted"/>
<dbReference type="GO" id="GO:0006355">
    <property type="term" value="P:regulation of DNA-templated transcription"/>
    <property type="evidence" value="ECO:0007669"/>
    <property type="project" value="UniProtKB-ARBA"/>
</dbReference>
<dbReference type="Pfam" id="PF13412">
    <property type="entry name" value="HTH_24"/>
    <property type="match status" value="1"/>
</dbReference>
<feature type="coiled-coil region" evidence="1">
    <location>
        <begin position="83"/>
        <end position="110"/>
    </location>
</feature>
<dbReference type="InterPro" id="IPR036388">
    <property type="entry name" value="WH-like_DNA-bd_sf"/>
</dbReference>
<sequence>MLSDEYRYKILKRLEANPEISQRELAGELGISLGRVNYCIQALVEKGLVKANNFRNSKNKKGYAYLLTPRGIEDKAKITLEFLKIKLAEHEALTKEIKDLQEEAVQVQIYQKGRASIIKGPK</sequence>
<dbReference type="PATRIC" id="fig|1796491.3.peg.1975"/>
<evidence type="ECO:0000313" key="3">
    <source>
        <dbReference type="Proteomes" id="UP000070578"/>
    </source>
</evidence>
<reference evidence="2 3" key="2">
    <citation type="submission" date="2016-03" db="EMBL/GenBank/DDBJ databases">
        <title>New uncultured bacterium of the family Gallionellaceae from acid mine drainage: description and reconstruction of genome based on metagenomic analysis of microbial community.</title>
        <authorList>
            <person name="Kadnikov V."/>
            <person name="Ivasenko D."/>
            <person name="Beletsky A."/>
            <person name="Mardanov A."/>
            <person name="Danilova E."/>
            <person name="Pimenov N."/>
            <person name="Karnachuk O."/>
            <person name="Ravin N."/>
        </authorList>
    </citation>
    <scope>NUCLEOTIDE SEQUENCE [LARGE SCALE GENOMIC DNA]</scope>
    <source>
        <strain evidence="2">ShG14-8</strain>
    </source>
</reference>
<keyword evidence="1" id="KW-0175">Coiled coil</keyword>
<dbReference type="NCBIfam" id="TIGR04176">
    <property type="entry name" value="MarR_EPS"/>
    <property type="match status" value="1"/>
</dbReference>
<dbReference type="SUPFAM" id="SSF46785">
    <property type="entry name" value="Winged helix' DNA-binding domain"/>
    <property type="match status" value="1"/>
</dbReference>
<dbReference type="Proteomes" id="UP000070578">
    <property type="component" value="Unassembled WGS sequence"/>
</dbReference>
<organism evidence="2 3">
    <name type="scientific">Candidatus Gallionella acididurans</name>
    <dbReference type="NCBI Taxonomy" id="1796491"/>
    <lineage>
        <taxon>Bacteria</taxon>
        <taxon>Pseudomonadati</taxon>
        <taxon>Pseudomonadota</taxon>
        <taxon>Betaproteobacteria</taxon>
        <taxon>Nitrosomonadales</taxon>
        <taxon>Gallionellaceae</taxon>
        <taxon>Gallionella</taxon>
    </lineage>
</organism>
<evidence type="ECO:0000256" key="1">
    <source>
        <dbReference type="SAM" id="Coils"/>
    </source>
</evidence>
<dbReference type="CDD" id="cd00090">
    <property type="entry name" value="HTH_ARSR"/>
    <property type="match status" value="1"/>
</dbReference>
<dbReference type="EMBL" id="LSLI01000043">
    <property type="protein sequence ID" value="KXS32066.1"/>
    <property type="molecule type" value="Genomic_DNA"/>
</dbReference>
<accession>A0A139BSW5</accession>
<dbReference type="Gene3D" id="1.10.10.10">
    <property type="entry name" value="Winged helix-like DNA-binding domain superfamily/Winged helix DNA-binding domain"/>
    <property type="match status" value="1"/>
</dbReference>